<evidence type="ECO:0000256" key="1">
    <source>
        <dbReference type="ARBA" id="ARBA00004123"/>
    </source>
</evidence>
<evidence type="ECO:0000256" key="5">
    <source>
        <dbReference type="ARBA" id="ARBA00020264"/>
    </source>
</evidence>
<gene>
    <name evidence="9" type="ORF">PDIGIT_LOCUS6716</name>
</gene>
<dbReference type="Gene3D" id="3.40.50.300">
    <property type="entry name" value="P-loop containing nucleotide triphosphate hydrolases"/>
    <property type="match status" value="1"/>
</dbReference>
<evidence type="ECO:0000256" key="8">
    <source>
        <dbReference type="ARBA" id="ARBA00023242"/>
    </source>
</evidence>
<keyword evidence="6" id="KW-0963">Cytoplasm</keyword>
<comment type="subcellular location">
    <subcellularLocation>
        <location evidence="2">Cytoplasm</location>
    </subcellularLocation>
    <subcellularLocation>
        <location evidence="1">Nucleus</location>
    </subcellularLocation>
</comment>
<reference evidence="9" key="1">
    <citation type="submission" date="2023-01" db="EMBL/GenBank/DDBJ databases">
        <authorList>
            <person name="Van Ghelder C."/>
            <person name="Rancurel C."/>
        </authorList>
    </citation>
    <scope>NUCLEOTIDE SEQUENCE</scope>
    <source>
        <strain evidence="9">CNCM I-4278</strain>
    </source>
</reference>
<comment type="caution">
    <text evidence="9">The sequence shown here is derived from an EMBL/GenBank/DDBJ whole genome shotgun (WGS) entry which is preliminary data.</text>
</comment>
<comment type="similarity">
    <text evidence="4">Belongs to the ELP5 family.</text>
</comment>
<dbReference type="GO" id="GO:0005634">
    <property type="term" value="C:nucleus"/>
    <property type="evidence" value="ECO:0007669"/>
    <property type="project" value="UniProtKB-SubCell"/>
</dbReference>
<dbReference type="EMBL" id="CAOQHR010000004">
    <property type="protein sequence ID" value="CAI6333668.1"/>
    <property type="molecule type" value="Genomic_DNA"/>
</dbReference>
<name>A0A9W4UC76_9PLEO</name>
<evidence type="ECO:0000256" key="4">
    <source>
        <dbReference type="ARBA" id="ARBA00009567"/>
    </source>
</evidence>
<dbReference type="GO" id="GO:0002098">
    <property type="term" value="P:tRNA wobble uridine modification"/>
    <property type="evidence" value="ECO:0007669"/>
    <property type="project" value="InterPro"/>
</dbReference>
<proteinExistence type="inferred from homology"/>
<evidence type="ECO:0000256" key="2">
    <source>
        <dbReference type="ARBA" id="ARBA00004496"/>
    </source>
</evidence>
<keyword evidence="7" id="KW-0819">tRNA processing</keyword>
<dbReference type="GO" id="GO:0000049">
    <property type="term" value="F:tRNA binding"/>
    <property type="evidence" value="ECO:0007669"/>
    <property type="project" value="TreeGrafter"/>
</dbReference>
<dbReference type="CDD" id="cd19496">
    <property type="entry name" value="Elp5"/>
    <property type="match status" value="1"/>
</dbReference>
<dbReference type="OrthoDB" id="166907at2759"/>
<evidence type="ECO:0000256" key="6">
    <source>
        <dbReference type="ARBA" id="ARBA00022490"/>
    </source>
</evidence>
<keyword evidence="10" id="KW-1185">Reference proteome</keyword>
<comment type="pathway">
    <text evidence="3">tRNA modification; 5-methoxycarbonylmethyl-2-thiouridine-tRNA biosynthesis.</text>
</comment>
<dbReference type="PANTHER" id="PTHR15641:SF1">
    <property type="entry name" value="ELONGATOR COMPLEX PROTEIN 5"/>
    <property type="match status" value="1"/>
</dbReference>
<dbReference type="InterPro" id="IPR019519">
    <property type="entry name" value="Elp5"/>
</dbReference>
<dbReference type="PANTHER" id="PTHR15641">
    <property type="entry name" value="ELONGATOR COMPLEX PROTEIN 5"/>
    <property type="match status" value="1"/>
</dbReference>
<dbReference type="Pfam" id="PF10483">
    <property type="entry name" value="Elong_Iki1"/>
    <property type="match status" value="1"/>
</dbReference>
<sequence>MVIPSASVAHQRHAIQLISRVLSVRAGASPFTLILDSLTQRATPILREVIRRATGRGVKVIMVSFESKAPPASISRQEKSRMRWVNAWAEKPENLFSVIETALKEEKAQTQSQSTPASPSVPSTPEVLVVIDNIHDLLTYTSIPLPQLFTLVAVQHAASLIGIYHTDLIDASPSASPYAPAPLSLLNFTATTILTLHSYAHIFAAARARSQSLPEPVYSLPYDGAEGILEDLSANSPEGTVLDAEFRRKSGRSERYTYFLRPAEDSDYTQTSPIAPPTLRKEFVVLLDQVPSYAAITNPSSAAAANNEDEMETSFNLGLTEKQREKRENVVLPYFDAQKGEGAGEGGRILYDMGEEDDFDEEEDEI</sequence>
<dbReference type="AlphaFoldDB" id="A0A9W4UC76"/>
<dbReference type="Proteomes" id="UP001152607">
    <property type="component" value="Unassembled WGS sequence"/>
</dbReference>
<evidence type="ECO:0000313" key="10">
    <source>
        <dbReference type="Proteomes" id="UP001152607"/>
    </source>
</evidence>
<accession>A0A9W4UC76</accession>
<dbReference type="GO" id="GO:0033588">
    <property type="term" value="C:elongator holoenzyme complex"/>
    <property type="evidence" value="ECO:0007669"/>
    <property type="project" value="InterPro"/>
</dbReference>
<protein>
    <recommendedName>
        <fullName evidence="5">Elongator complex protein 5</fullName>
    </recommendedName>
</protein>
<dbReference type="GO" id="GO:0005829">
    <property type="term" value="C:cytosol"/>
    <property type="evidence" value="ECO:0007669"/>
    <property type="project" value="TreeGrafter"/>
</dbReference>
<evidence type="ECO:0000313" key="9">
    <source>
        <dbReference type="EMBL" id="CAI6333668.1"/>
    </source>
</evidence>
<evidence type="ECO:0000256" key="3">
    <source>
        <dbReference type="ARBA" id="ARBA00005043"/>
    </source>
</evidence>
<dbReference type="InterPro" id="IPR027417">
    <property type="entry name" value="P-loop_NTPase"/>
</dbReference>
<evidence type="ECO:0000256" key="7">
    <source>
        <dbReference type="ARBA" id="ARBA00022694"/>
    </source>
</evidence>
<organism evidence="9 10">
    <name type="scientific">Periconia digitata</name>
    <dbReference type="NCBI Taxonomy" id="1303443"/>
    <lineage>
        <taxon>Eukaryota</taxon>
        <taxon>Fungi</taxon>
        <taxon>Dikarya</taxon>
        <taxon>Ascomycota</taxon>
        <taxon>Pezizomycotina</taxon>
        <taxon>Dothideomycetes</taxon>
        <taxon>Pleosporomycetidae</taxon>
        <taxon>Pleosporales</taxon>
        <taxon>Massarineae</taxon>
        <taxon>Periconiaceae</taxon>
        <taxon>Periconia</taxon>
    </lineage>
</organism>
<keyword evidence="8" id="KW-0539">Nucleus</keyword>